<evidence type="ECO:0000256" key="3">
    <source>
        <dbReference type="ARBA" id="ARBA00022490"/>
    </source>
</evidence>
<dbReference type="InterPro" id="IPR013223">
    <property type="entry name" value="RNase_B_OB_dom"/>
</dbReference>
<sequence>MSKHENNNPGHIDAEAPDRQAILDCLEREGRPLKRGDIVHALGVESADSREILRRRLKAMVRDGQLIKNRRGAYGVAAKMDLVSGRVTAHPDGYGFLVPEDGGEDLYLSSRQMRSVLHGDRVLASVIGVDHRGRREGKVKEVLERANQTVVGRFVEESGVALVVPDETRISQDVLIPLKDTGGAKPGQIVVAAIINQPTEKQPPVGKIVQVLGEMGAPGMATDIAIHNFGIPYQWPDGVEAEAKAFGDVVPEAMKEGRKDLRDLPLVTIDGADARDFDDAVYAQRQRKGWRLVVTIADVASYVKPGGLLDVEAVNRGTSVYFPNRVVPMLPEALSNGLCSLKPREDRLCLACDMTVDERGQVTRSRFVAAVMHSHARLTYGQVWRYLDEGDIKLDRDADAIRANLDDLHALYKVLKKARRQRGAIDFESQEVKFAFDENGEVADLLPTTRNDAHKLIEECMIMANVEAARFLQQTGLPAPYRVHAPPPMLKLESLTQFLQAQGLKPTWRDQPEPRDFDRIAQQAKGRPDEKLIMAVLLRSQSLAVYLPENNGHFGLALDAYSHFTSPIRRYPDLLAHRAIHHAIARQAKAEFPYGKNDMQKLCEGCSHRERRAEEAERDVDDRLKCAYMEQHIGMEFNGIVSGVTSFGLFVELDHGNVNGLVHVTNLPNDYYHFDPVSHSLTGERRGRVFQLADPVRVSVEGVNVEERKIDFELAES</sequence>
<dbReference type="PANTHER" id="PTHR23355">
    <property type="entry name" value="RIBONUCLEASE"/>
    <property type="match status" value="1"/>
</dbReference>
<dbReference type="InterPro" id="IPR003029">
    <property type="entry name" value="S1_domain"/>
</dbReference>
<comment type="caution">
    <text evidence="10">The sequence shown here is derived from an EMBL/GenBank/DDBJ whole genome shotgun (WGS) entry which is preliminary data.</text>
</comment>
<dbReference type="NCBIfam" id="TIGR02063">
    <property type="entry name" value="RNase_R"/>
    <property type="match status" value="1"/>
</dbReference>
<keyword evidence="3 8" id="KW-0963">Cytoplasm</keyword>
<dbReference type="EC" id="3.1.13.1" evidence="8"/>
<keyword evidence="4 8" id="KW-0540">Nuclease</keyword>
<evidence type="ECO:0000256" key="7">
    <source>
        <dbReference type="ARBA" id="ARBA00022884"/>
    </source>
</evidence>
<dbReference type="GO" id="GO:0006402">
    <property type="term" value="P:mRNA catabolic process"/>
    <property type="evidence" value="ECO:0007669"/>
    <property type="project" value="TreeGrafter"/>
</dbReference>
<dbReference type="Pfam" id="PF08206">
    <property type="entry name" value="OB_RNB"/>
    <property type="match status" value="1"/>
</dbReference>
<keyword evidence="7 8" id="KW-0694">RNA-binding</keyword>
<evidence type="ECO:0000259" key="9">
    <source>
        <dbReference type="PROSITE" id="PS50126"/>
    </source>
</evidence>
<comment type="catalytic activity">
    <reaction evidence="1 8">
        <text>Exonucleolytic cleavage in the 3'- to 5'-direction to yield nucleoside 5'-phosphates.</text>
        <dbReference type="EC" id="3.1.13.1"/>
    </reaction>
</comment>
<dbReference type="Gene3D" id="2.40.50.140">
    <property type="entry name" value="Nucleic acid-binding proteins"/>
    <property type="match status" value="2"/>
</dbReference>
<evidence type="ECO:0000256" key="1">
    <source>
        <dbReference type="ARBA" id="ARBA00001849"/>
    </source>
</evidence>
<dbReference type="PANTHER" id="PTHR23355:SF9">
    <property type="entry name" value="DIS3-LIKE EXONUCLEASE 2"/>
    <property type="match status" value="1"/>
</dbReference>
<organism evidence="10 11">
    <name type="scientific">Marinihelvus fidelis</name>
    <dbReference type="NCBI Taxonomy" id="2613842"/>
    <lineage>
        <taxon>Bacteria</taxon>
        <taxon>Pseudomonadati</taxon>
        <taxon>Pseudomonadota</taxon>
        <taxon>Gammaproteobacteria</taxon>
        <taxon>Chromatiales</taxon>
        <taxon>Wenzhouxiangellaceae</taxon>
        <taxon>Marinihelvus</taxon>
    </lineage>
</organism>
<keyword evidence="6 8" id="KW-0269">Exonuclease</keyword>
<comment type="subcellular location">
    <subcellularLocation>
        <location evidence="2 8">Cytoplasm</location>
    </subcellularLocation>
</comment>
<dbReference type="Pfam" id="PF17876">
    <property type="entry name" value="CSD2"/>
    <property type="match status" value="1"/>
</dbReference>
<evidence type="ECO:0000313" key="11">
    <source>
        <dbReference type="Proteomes" id="UP000325372"/>
    </source>
</evidence>
<dbReference type="SUPFAM" id="SSF50249">
    <property type="entry name" value="Nucleic acid-binding proteins"/>
    <property type="match status" value="3"/>
</dbReference>
<dbReference type="GO" id="GO:0008859">
    <property type="term" value="F:exoribonuclease II activity"/>
    <property type="evidence" value="ECO:0007669"/>
    <property type="project" value="UniProtKB-UniRule"/>
</dbReference>
<dbReference type="GO" id="GO:0003723">
    <property type="term" value="F:RNA binding"/>
    <property type="evidence" value="ECO:0007669"/>
    <property type="project" value="UniProtKB-UniRule"/>
</dbReference>
<keyword evidence="5 8" id="KW-0378">Hydrolase</keyword>
<evidence type="ECO:0000313" key="10">
    <source>
        <dbReference type="EMBL" id="KAA9133104.1"/>
    </source>
</evidence>
<evidence type="ECO:0000256" key="2">
    <source>
        <dbReference type="ARBA" id="ARBA00004496"/>
    </source>
</evidence>
<keyword evidence="11" id="KW-1185">Reference proteome</keyword>
<name>A0A5N0TF63_9GAMM</name>
<dbReference type="SMART" id="SM00357">
    <property type="entry name" value="CSP"/>
    <property type="match status" value="1"/>
</dbReference>
<dbReference type="InterPro" id="IPR022966">
    <property type="entry name" value="RNase_II/R_CS"/>
</dbReference>
<accession>A0A5N0TF63</accession>
<dbReference type="CDD" id="cd04471">
    <property type="entry name" value="S1_RNase_R"/>
    <property type="match status" value="1"/>
</dbReference>
<dbReference type="NCBIfam" id="TIGR00358">
    <property type="entry name" value="3_prime_RNase"/>
    <property type="match status" value="1"/>
</dbReference>
<dbReference type="InterPro" id="IPR040476">
    <property type="entry name" value="CSD2"/>
</dbReference>
<protein>
    <recommendedName>
        <fullName evidence="8">Ribonuclease R</fullName>
        <shortName evidence="8">RNase R</shortName>
        <ecNumber evidence="8">3.1.13.1</ecNumber>
    </recommendedName>
</protein>
<dbReference type="InterPro" id="IPR011129">
    <property type="entry name" value="CSD"/>
</dbReference>
<reference evidence="10 11" key="1">
    <citation type="submission" date="2019-09" db="EMBL/GenBank/DDBJ databases">
        <title>Wenzhouxiangella sp. Genome sequencing and assembly.</title>
        <authorList>
            <person name="Zhang R."/>
        </authorList>
    </citation>
    <scope>NUCLEOTIDE SEQUENCE [LARGE SCALE GENOMIC DNA]</scope>
    <source>
        <strain evidence="10 11">W260</strain>
    </source>
</reference>
<dbReference type="InterPro" id="IPR050180">
    <property type="entry name" value="RNR_Ribonuclease"/>
</dbReference>
<proteinExistence type="inferred from homology"/>
<dbReference type="Proteomes" id="UP000325372">
    <property type="component" value="Unassembled WGS sequence"/>
</dbReference>
<feature type="domain" description="S1 motif" evidence="9">
    <location>
        <begin position="634"/>
        <end position="715"/>
    </location>
</feature>
<evidence type="ECO:0000256" key="4">
    <source>
        <dbReference type="ARBA" id="ARBA00022722"/>
    </source>
</evidence>
<dbReference type="HAMAP" id="MF_01895">
    <property type="entry name" value="RNase_R"/>
    <property type="match status" value="1"/>
</dbReference>
<dbReference type="PROSITE" id="PS01175">
    <property type="entry name" value="RIBONUCLEASE_II"/>
    <property type="match status" value="1"/>
</dbReference>
<gene>
    <name evidence="8 10" type="primary">rnr</name>
    <name evidence="10" type="ORF">F3N42_01715</name>
</gene>
<dbReference type="AlphaFoldDB" id="A0A5N0TF63"/>
<dbReference type="InterPro" id="IPR011805">
    <property type="entry name" value="RNase_R"/>
</dbReference>
<dbReference type="SMART" id="SM00955">
    <property type="entry name" value="RNB"/>
    <property type="match status" value="1"/>
</dbReference>
<evidence type="ECO:0000256" key="5">
    <source>
        <dbReference type="ARBA" id="ARBA00022801"/>
    </source>
</evidence>
<evidence type="ECO:0000256" key="8">
    <source>
        <dbReference type="HAMAP-Rule" id="MF_01895"/>
    </source>
</evidence>
<dbReference type="Pfam" id="PF00773">
    <property type="entry name" value="RNB"/>
    <property type="match status" value="1"/>
</dbReference>
<comment type="similarity">
    <text evidence="8">Belongs to the RNR ribonuclease family. RNase R subfamily.</text>
</comment>
<dbReference type="InterPro" id="IPR012340">
    <property type="entry name" value="NA-bd_OB-fold"/>
</dbReference>
<evidence type="ECO:0000256" key="6">
    <source>
        <dbReference type="ARBA" id="ARBA00022839"/>
    </source>
</evidence>
<dbReference type="InterPro" id="IPR004476">
    <property type="entry name" value="RNase_II/RNase_R"/>
</dbReference>
<comment type="function">
    <text evidence="8">3'-5' exoribonuclease that releases 5'-nucleoside monophosphates and is involved in maturation of structured RNAs.</text>
</comment>
<dbReference type="PROSITE" id="PS50126">
    <property type="entry name" value="S1"/>
    <property type="match status" value="1"/>
</dbReference>
<dbReference type="GO" id="GO:0005829">
    <property type="term" value="C:cytosol"/>
    <property type="evidence" value="ECO:0007669"/>
    <property type="project" value="UniProtKB-ARBA"/>
</dbReference>
<dbReference type="SMART" id="SM00316">
    <property type="entry name" value="S1"/>
    <property type="match status" value="2"/>
</dbReference>
<dbReference type="EMBL" id="VYXP01000002">
    <property type="protein sequence ID" value="KAA9133104.1"/>
    <property type="molecule type" value="Genomic_DNA"/>
</dbReference>
<dbReference type="Pfam" id="PF00575">
    <property type="entry name" value="S1"/>
    <property type="match status" value="1"/>
</dbReference>
<dbReference type="InterPro" id="IPR001900">
    <property type="entry name" value="RNase_II/R"/>
</dbReference>
<dbReference type="RefSeq" id="WP_150862665.1">
    <property type="nucleotide sequence ID" value="NZ_VYXP01000002.1"/>
</dbReference>